<keyword evidence="5 8" id="KW-0732">Signal</keyword>
<reference evidence="9 10" key="1">
    <citation type="journal article" date="2012" name="J. Bacteriol.">
        <title>Genome Sequence of Fibrella aestuarina BUZ 2T, a Filamentous Marine Bacterium.</title>
        <authorList>
            <person name="Filippini M."/>
            <person name="Qi W."/>
            <person name="Blom J."/>
            <person name="Goesmann A."/>
            <person name="Smits T.H."/>
            <person name="Bagheri H.C."/>
        </authorList>
    </citation>
    <scope>NUCLEOTIDE SEQUENCE [LARGE SCALE GENOMIC DNA]</scope>
    <source>
        <strain evidence="10">BUZ 2T</strain>
    </source>
</reference>
<evidence type="ECO:0000256" key="8">
    <source>
        <dbReference type="SAM" id="SignalP"/>
    </source>
</evidence>
<name>I0K776_9BACT</name>
<dbReference type="SUPFAM" id="SSF51126">
    <property type="entry name" value="Pectin lyase-like"/>
    <property type="match status" value="1"/>
</dbReference>
<dbReference type="InterPro" id="IPR012334">
    <property type="entry name" value="Pectin_lyas_fold"/>
</dbReference>
<evidence type="ECO:0000256" key="4">
    <source>
        <dbReference type="ARBA" id="ARBA00022525"/>
    </source>
</evidence>
<dbReference type="PANTHER" id="PTHR11319:SF35">
    <property type="entry name" value="OUTER MEMBRANE PROTEIN PMPC-RELATED"/>
    <property type="match status" value="1"/>
</dbReference>
<dbReference type="Proteomes" id="UP000011058">
    <property type="component" value="Chromosome"/>
</dbReference>
<evidence type="ECO:0008006" key="11">
    <source>
        <dbReference type="Google" id="ProtNLM"/>
    </source>
</evidence>
<dbReference type="EMBL" id="HE796683">
    <property type="protein sequence ID" value="CCG99979.1"/>
    <property type="molecule type" value="Genomic_DNA"/>
</dbReference>
<keyword evidence="7" id="KW-0998">Cell outer membrane</keyword>
<proteinExistence type="predicted"/>
<accession>I0K776</accession>
<evidence type="ECO:0000256" key="3">
    <source>
        <dbReference type="ARBA" id="ARBA00004613"/>
    </source>
</evidence>
<protein>
    <recommendedName>
        <fullName evidence="11">Right handed beta helix domain-containing protein</fullName>
    </recommendedName>
</protein>
<dbReference type="PATRIC" id="fig|1166018.3.peg.3713"/>
<evidence type="ECO:0000256" key="1">
    <source>
        <dbReference type="ARBA" id="ARBA00004196"/>
    </source>
</evidence>
<dbReference type="Pfam" id="PF02415">
    <property type="entry name" value="Chlam_PMP"/>
    <property type="match status" value="1"/>
</dbReference>
<evidence type="ECO:0000256" key="6">
    <source>
        <dbReference type="ARBA" id="ARBA00023136"/>
    </source>
</evidence>
<dbReference type="HOGENOM" id="CLU_591502_0_0_10"/>
<dbReference type="PANTHER" id="PTHR11319">
    <property type="entry name" value="G PROTEIN-COUPLED RECEPTOR-RELATED"/>
    <property type="match status" value="1"/>
</dbReference>
<comment type="subcellular location">
    <subcellularLocation>
        <location evidence="1">Cell envelope</location>
    </subcellularLocation>
    <subcellularLocation>
        <location evidence="2">Cell outer membrane</location>
    </subcellularLocation>
    <subcellularLocation>
        <location evidence="3">Secreted</location>
    </subcellularLocation>
</comment>
<dbReference type="GO" id="GO:0005576">
    <property type="term" value="C:extracellular region"/>
    <property type="evidence" value="ECO:0007669"/>
    <property type="project" value="UniProtKB-SubCell"/>
</dbReference>
<dbReference type="InterPro" id="IPR003368">
    <property type="entry name" value="POMP_repeat"/>
</dbReference>
<dbReference type="GO" id="GO:0009279">
    <property type="term" value="C:cell outer membrane"/>
    <property type="evidence" value="ECO:0007669"/>
    <property type="project" value="UniProtKB-SubCell"/>
</dbReference>
<dbReference type="STRING" id="1166018.FAES_1970"/>
<keyword evidence="4" id="KW-0964">Secreted</keyword>
<organism evidence="9 10">
    <name type="scientific">Fibrella aestuarina BUZ 2</name>
    <dbReference type="NCBI Taxonomy" id="1166018"/>
    <lineage>
        <taxon>Bacteria</taxon>
        <taxon>Pseudomonadati</taxon>
        <taxon>Bacteroidota</taxon>
        <taxon>Cytophagia</taxon>
        <taxon>Cytophagales</taxon>
        <taxon>Spirosomataceae</taxon>
        <taxon>Fibrella</taxon>
    </lineage>
</organism>
<keyword evidence="6" id="KW-0472">Membrane</keyword>
<dbReference type="eggNOG" id="COG5434">
    <property type="taxonomic scope" value="Bacteria"/>
</dbReference>
<evidence type="ECO:0000313" key="9">
    <source>
        <dbReference type="EMBL" id="CCG99979.1"/>
    </source>
</evidence>
<evidence type="ECO:0000313" key="10">
    <source>
        <dbReference type="Proteomes" id="UP000011058"/>
    </source>
</evidence>
<sequence length="516" mass="54330">MRYLLLLCYLLVAPASPPPPVVYVTPFGSGDESGTSWKNALSGLRLTSTLINARPGTQFWLAEGTYHPTVTNDRNASFILASGVQLYGGFAGTETTLSGRVPGTHETILSGNIGDETSSTDNSFHVVQIIDNQQPILLDNLTIRDGRIQSYDDGNFGGAGLSIEATLSLSTVQLSRCRFIDNKIHRGLTVGGAVSLLTETNARSTLTIRDCYFSGNEAGYGGAIGLSTQGGTFNTVITNSTFDQNTGKEGGAVSSRFVEHSPDNLLSISKCTFSRNVAEATGGGITTGGGVEKLEACTFIGNKVVSTTGASSGGGAVFCFNNSPTFQNCLFASNRADEGGAIQSLSDERPSAPTFINCTFADNSASVGGGVMNARLSRHEFQSTAHQVSPTKAFFINCISWGNLAPDAPFFKAQTLGDKQADATVTHSIIEGDFPGEGNRAVDPLFVDATSGDYRLRPDSPALFKGSVRAFDLPASDLAGYVRQPGQPVSLGAFEYVTTVSSLAAPITVQRRSLVE</sequence>
<dbReference type="KEGG" id="fae:FAES_1970"/>
<dbReference type="RefSeq" id="WP_015331078.1">
    <property type="nucleotide sequence ID" value="NC_020054.1"/>
</dbReference>
<dbReference type="InterPro" id="IPR011050">
    <property type="entry name" value="Pectin_lyase_fold/virulence"/>
</dbReference>
<keyword evidence="10" id="KW-1185">Reference proteome</keyword>
<feature type="signal peptide" evidence="8">
    <location>
        <begin position="1"/>
        <end position="17"/>
    </location>
</feature>
<dbReference type="AlphaFoldDB" id="I0K776"/>
<evidence type="ECO:0000256" key="7">
    <source>
        <dbReference type="ARBA" id="ARBA00023237"/>
    </source>
</evidence>
<evidence type="ECO:0000256" key="2">
    <source>
        <dbReference type="ARBA" id="ARBA00004442"/>
    </source>
</evidence>
<dbReference type="OrthoDB" id="1491394at2"/>
<gene>
    <name evidence="9" type="ORF">FAES_1970</name>
</gene>
<dbReference type="Gene3D" id="2.160.20.10">
    <property type="entry name" value="Single-stranded right-handed beta-helix, Pectin lyase-like"/>
    <property type="match status" value="1"/>
</dbReference>
<feature type="chain" id="PRO_5003631102" description="Right handed beta helix domain-containing protein" evidence="8">
    <location>
        <begin position="18"/>
        <end position="516"/>
    </location>
</feature>
<evidence type="ECO:0000256" key="5">
    <source>
        <dbReference type="ARBA" id="ARBA00022729"/>
    </source>
</evidence>